<evidence type="ECO:0000313" key="11">
    <source>
        <dbReference type="Proteomes" id="UP000315995"/>
    </source>
</evidence>
<accession>A0A4Y6PUP6</accession>
<feature type="compositionally biased region" description="Basic and acidic residues" evidence="8">
    <location>
        <begin position="61"/>
        <end position="76"/>
    </location>
</feature>
<evidence type="ECO:0000256" key="7">
    <source>
        <dbReference type="ARBA" id="ARBA00023136"/>
    </source>
</evidence>
<evidence type="ECO:0000256" key="9">
    <source>
        <dbReference type="SAM" id="Phobius"/>
    </source>
</evidence>
<keyword evidence="3 9" id="KW-0812">Transmembrane</keyword>
<name>A0A4Y6PUP6_PERCE</name>
<evidence type="ECO:0000256" key="8">
    <source>
        <dbReference type="SAM" id="MobiDB-lite"/>
    </source>
</evidence>
<dbReference type="Proteomes" id="UP000315995">
    <property type="component" value="Chromosome"/>
</dbReference>
<comment type="subcellular location">
    <subcellularLocation>
        <location evidence="1">Membrane</location>
        <topology evidence="1">Single-pass membrane protein</topology>
    </subcellularLocation>
</comment>
<evidence type="ECO:0000256" key="6">
    <source>
        <dbReference type="ARBA" id="ARBA00023010"/>
    </source>
</evidence>
<proteinExistence type="predicted"/>
<evidence type="ECO:0000256" key="3">
    <source>
        <dbReference type="ARBA" id="ARBA00022692"/>
    </source>
</evidence>
<gene>
    <name evidence="10" type="ORF">FIV42_14030</name>
</gene>
<dbReference type="PRINTS" id="PR01506">
    <property type="entry name" value="TATBPROTEIN"/>
</dbReference>
<dbReference type="RefSeq" id="WP_141198299.1">
    <property type="nucleotide sequence ID" value="NZ_CP041186.1"/>
</dbReference>
<dbReference type="InterPro" id="IPR003369">
    <property type="entry name" value="TatA/B/E"/>
</dbReference>
<dbReference type="Pfam" id="PF02416">
    <property type="entry name" value="TatA_B_E"/>
    <property type="match status" value="1"/>
</dbReference>
<dbReference type="AlphaFoldDB" id="A0A4Y6PUP6"/>
<keyword evidence="6" id="KW-0811">Translocation</keyword>
<dbReference type="GO" id="GO:0016020">
    <property type="term" value="C:membrane"/>
    <property type="evidence" value="ECO:0007669"/>
    <property type="project" value="UniProtKB-ARBA"/>
</dbReference>
<keyword evidence="11" id="KW-1185">Reference proteome</keyword>
<evidence type="ECO:0000313" key="10">
    <source>
        <dbReference type="EMBL" id="QDG51819.1"/>
    </source>
</evidence>
<evidence type="ECO:0000256" key="1">
    <source>
        <dbReference type="ARBA" id="ARBA00004167"/>
    </source>
</evidence>
<dbReference type="Gene3D" id="1.20.5.3310">
    <property type="match status" value="1"/>
</dbReference>
<organism evidence="10 11">
    <name type="scientific">Persicimonas caeni</name>
    <dbReference type="NCBI Taxonomy" id="2292766"/>
    <lineage>
        <taxon>Bacteria</taxon>
        <taxon>Deltaproteobacteria</taxon>
        <taxon>Bradymonadales</taxon>
        <taxon>Bradymonadaceae</taxon>
        <taxon>Persicimonas</taxon>
    </lineage>
</organism>
<evidence type="ECO:0000256" key="4">
    <source>
        <dbReference type="ARBA" id="ARBA00022927"/>
    </source>
</evidence>
<evidence type="ECO:0008006" key="12">
    <source>
        <dbReference type="Google" id="ProtNLM"/>
    </source>
</evidence>
<keyword evidence="2" id="KW-0813">Transport</keyword>
<feature type="transmembrane region" description="Helical" evidence="9">
    <location>
        <begin position="6"/>
        <end position="23"/>
    </location>
</feature>
<dbReference type="EMBL" id="CP041186">
    <property type="protein sequence ID" value="QDG51819.1"/>
    <property type="molecule type" value="Genomic_DNA"/>
</dbReference>
<protein>
    <recommendedName>
        <fullName evidence="12">Twin-arginine translocase subunit TatB</fullName>
    </recommendedName>
</protein>
<keyword evidence="4" id="KW-0653">Protein transport</keyword>
<dbReference type="OrthoDB" id="9810561at2"/>
<sequence length="137" mass="15060">MFSGLGLAEILLILLVALVVVGPEKIPDMARMLGKGVREARRASNMFRDMFMIEETGNYRDQDRRKQLHEERREVGENSPGVAGTVSREQTARALPPMRPVLIDPPRRATHTNAVELAAAGESTACTFETLTAARSA</sequence>
<keyword evidence="5 9" id="KW-1133">Transmembrane helix</keyword>
<feature type="region of interest" description="Disordered" evidence="8">
    <location>
        <begin position="61"/>
        <end position="108"/>
    </location>
</feature>
<reference evidence="10 11" key="1">
    <citation type="submission" date="2019-06" db="EMBL/GenBank/DDBJ databases">
        <title>Persicimonas caeni gen. nov., sp. nov., a predatory bacterium isolated from solar saltern.</title>
        <authorList>
            <person name="Wang S."/>
        </authorList>
    </citation>
    <scope>NUCLEOTIDE SEQUENCE [LARGE SCALE GENOMIC DNA]</scope>
    <source>
        <strain evidence="10 11">YN101</strain>
    </source>
</reference>
<accession>A0A5B8Y5J1</accession>
<evidence type="ECO:0000256" key="2">
    <source>
        <dbReference type="ARBA" id="ARBA00022448"/>
    </source>
</evidence>
<evidence type="ECO:0000256" key="5">
    <source>
        <dbReference type="ARBA" id="ARBA00022989"/>
    </source>
</evidence>
<keyword evidence="7 9" id="KW-0472">Membrane</keyword>
<dbReference type="GO" id="GO:0015031">
    <property type="term" value="P:protein transport"/>
    <property type="evidence" value="ECO:0007669"/>
    <property type="project" value="UniProtKB-KW"/>
</dbReference>